<gene>
    <name evidence="5" type="ORF">OEA41_004655</name>
</gene>
<dbReference type="PANTHER" id="PTHR10730:SF53">
    <property type="entry name" value="GLYCOSYLTRANSFERASE 25 FAMILY MEMBER"/>
    <property type="match status" value="1"/>
</dbReference>
<evidence type="ECO:0000313" key="5">
    <source>
        <dbReference type="EMBL" id="KAK3168209.1"/>
    </source>
</evidence>
<dbReference type="InterPro" id="IPR002654">
    <property type="entry name" value="Glyco_trans_25"/>
</dbReference>
<dbReference type="Proteomes" id="UP001276659">
    <property type="component" value="Unassembled WGS sequence"/>
</dbReference>
<evidence type="ECO:0000256" key="4">
    <source>
        <dbReference type="SAM" id="MobiDB-lite"/>
    </source>
</evidence>
<evidence type="ECO:0000313" key="6">
    <source>
        <dbReference type="Proteomes" id="UP001276659"/>
    </source>
</evidence>
<keyword evidence="6" id="KW-1185">Reference proteome</keyword>
<evidence type="ECO:0000256" key="2">
    <source>
        <dbReference type="ARBA" id="ARBA00022676"/>
    </source>
</evidence>
<keyword evidence="2" id="KW-0328">Glycosyltransferase</keyword>
<name>A0AAD9YY08_9LECA</name>
<sequence length="404" mass="44967">MLRSPRLFVISVLAFCCFLTFPLLYGPHQSPFQSILTQSTNHTRQNPAIGFKVIQESLEDVHNSTLGVSKLLLATNPSVDVGTYLQFQKIFVINLPERTDKLDQFVIVSSLAGITADVIEGVKGKDIQNKSLPALEGLPTADHGRDNIVGCWRAHMNFAQTFSVVTNGLSSALVIEDDADWDVSIKDQLQYFASGSQFVTAVPTDHKPHSPYGDDWDLLWLGHCASKIMPDDERRWIIENDATVPDPKRRVNFAGIPDMAASGYDNSTRVVYRASNGVCMYAYALSYRGARKLLRGQALRKTFTPIDVGVGQMCKEKDFKCIGVFPQLIDSHKAAGRISRDSDIGKFSASEVRQKGFTPNIVHSMRLNMDRLLADEKATIERQWPDDPVVVGPPRPRPMGRVME</sequence>
<dbReference type="AlphaFoldDB" id="A0AAD9YY08"/>
<keyword evidence="3" id="KW-0808">Transferase</keyword>
<organism evidence="5 6">
    <name type="scientific">Lepraria neglecta</name>
    <dbReference type="NCBI Taxonomy" id="209136"/>
    <lineage>
        <taxon>Eukaryota</taxon>
        <taxon>Fungi</taxon>
        <taxon>Dikarya</taxon>
        <taxon>Ascomycota</taxon>
        <taxon>Pezizomycotina</taxon>
        <taxon>Lecanoromycetes</taxon>
        <taxon>OSLEUM clade</taxon>
        <taxon>Lecanoromycetidae</taxon>
        <taxon>Lecanorales</taxon>
        <taxon>Lecanorineae</taxon>
        <taxon>Stereocaulaceae</taxon>
        <taxon>Lepraria</taxon>
    </lineage>
</organism>
<dbReference type="CDD" id="cd06532">
    <property type="entry name" value="Glyco_transf_25"/>
    <property type="match status" value="1"/>
</dbReference>
<evidence type="ECO:0000256" key="3">
    <source>
        <dbReference type="ARBA" id="ARBA00022679"/>
    </source>
</evidence>
<comment type="similarity">
    <text evidence="1">Belongs to the glycosyltransferase 25 family.</text>
</comment>
<dbReference type="PANTHER" id="PTHR10730">
    <property type="entry name" value="PROCOLLAGEN-LYSINE,2-OXOGLUTARATE 5-DIOXYGENASE/GLYCOSYLTRANSFERASE 25 FAMILY MEMBER"/>
    <property type="match status" value="1"/>
</dbReference>
<dbReference type="EMBL" id="JASNWA010000010">
    <property type="protein sequence ID" value="KAK3168209.1"/>
    <property type="molecule type" value="Genomic_DNA"/>
</dbReference>
<accession>A0AAD9YY08</accession>
<evidence type="ECO:0008006" key="7">
    <source>
        <dbReference type="Google" id="ProtNLM"/>
    </source>
</evidence>
<dbReference type="InterPro" id="IPR050757">
    <property type="entry name" value="Collagen_mod_GT25"/>
</dbReference>
<protein>
    <recommendedName>
        <fullName evidence="7">Glycosyltransferase family 25 protein</fullName>
    </recommendedName>
</protein>
<reference evidence="5" key="1">
    <citation type="submission" date="2022-11" db="EMBL/GenBank/DDBJ databases">
        <title>Chromosomal genome sequence assembly and mating type (MAT) locus characterization of the leprose asexual lichenized fungus Lepraria neglecta (Nyl.) Erichsen.</title>
        <authorList>
            <person name="Allen J.L."/>
            <person name="Pfeffer B."/>
        </authorList>
    </citation>
    <scope>NUCLEOTIDE SEQUENCE</scope>
    <source>
        <strain evidence="5">Allen 5258</strain>
    </source>
</reference>
<comment type="caution">
    <text evidence="5">The sequence shown here is derived from an EMBL/GenBank/DDBJ whole genome shotgun (WGS) entry which is preliminary data.</text>
</comment>
<feature type="region of interest" description="Disordered" evidence="4">
    <location>
        <begin position="385"/>
        <end position="404"/>
    </location>
</feature>
<evidence type="ECO:0000256" key="1">
    <source>
        <dbReference type="ARBA" id="ARBA00006721"/>
    </source>
</evidence>
<proteinExistence type="inferred from homology"/>
<dbReference type="GO" id="GO:0016740">
    <property type="term" value="F:transferase activity"/>
    <property type="evidence" value="ECO:0007669"/>
    <property type="project" value="UniProtKB-KW"/>
</dbReference>